<sequence>MKLRLKPPPNLPLGIREYYDLSGVDTAFEGMMLGKRGVVARDQQITLQMCASCKTSLMDKKRINPPKFAIANGLYMASLPETLLDSTFTENAMLNLAQPMHFISVVRGGKHASLRSHAYFFRANPAPPAQILPRDVVSEGVIGVTIVGAMTSAQKAATLKKYDVRLSRLRQQLRWYKEHNHLYKYVEEQEDWETSLSTIATRVVVDQAHEIPQLQWRSHTPDL</sequence>
<dbReference type="AlphaFoldDB" id="A0A0W8CCQ0"/>
<organism evidence="2 3">
    <name type="scientific">Phytophthora nicotianae</name>
    <name type="common">Potato buckeye rot agent</name>
    <name type="synonym">Phytophthora parasitica</name>
    <dbReference type="NCBI Taxonomy" id="4792"/>
    <lineage>
        <taxon>Eukaryota</taxon>
        <taxon>Sar</taxon>
        <taxon>Stramenopiles</taxon>
        <taxon>Oomycota</taxon>
        <taxon>Peronosporomycetes</taxon>
        <taxon>Peronosporales</taxon>
        <taxon>Peronosporaceae</taxon>
        <taxon>Phytophthora</taxon>
    </lineage>
</organism>
<evidence type="ECO:0000313" key="3">
    <source>
        <dbReference type="Proteomes" id="UP000054636"/>
    </source>
</evidence>
<comment type="caution">
    <text evidence="2">The sequence shown here is derived from an EMBL/GenBank/DDBJ whole genome shotgun (WGS) entry which is preliminary data.</text>
</comment>
<name>A0A0W8CCQ0_PHYNI</name>
<reference evidence="2 3" key="1">
    <citation type="submission" date="2015-11" db="EMBL/GenBank/DDBJ databases">
        <title>Genomes and virulence difference between two physiological races of Phytophthora nicotianae.</title>
        <authorList>
            <person name="Liu H."/>
            <person name="Ma X."/>
            <person name="Yu H."/>
            <person name="Fang D."/>
            <person name="Li Y."/>
            <person name="Wang X."/>
            <person name="Wang W."/>
            <person name="Dong Y."/>
            <person name="Xiao B."/>
        </authorList>
    </citation>
    <scope>NUCLEOTIDE SEQUENCE [LARGE SCALE GENOMIC DNA]</scope>
    <source>
        <strain evidence="3">race 1</strain>
    </source>
</reference>
<gene>
    <name evidence="2" type="ORF">AM588_10001004</name>
</gene>
<feature type="domain" description="DUF6570" evidence="1">
    <location>
        <begin position="65"/>
        <end position="190"/>
    </location>
</feature>
<accession>A0A0W8CCQ0</accession>
<proteinExistence type="predicted"/>
<evidence type="ECO:0000259" key="1">
    <source>
        <dbReference type="Pfam" id="PF20209"/>
    </source>
</evidence>
<dbReference type="Proteomes" id="UP000054636">
    <property type="component" value="Unassembled WGS sequence"/>
</dbReference>
<protein>
    <submittedName>
        <fullName evidence="2">Neutral zinc metallopeptidase</fullName>
    </submittedName>
</protein>
<evidence type="ECO:0000313" key="2">
    <source>
        <dbReference type="EMBL" id="KUF81853.1"/>
    </source>
</evidence>
<dbReference type="Pfam" id="PF20209">
    <property type="entry name" value="DUF6570"/>
    <property type="match status" value="1"/>
</dbReference>
<dbReference type="InterPro" id="IPR046700">
    <property type="entry name" value="DUF6570"/>
</dbReference>
<dbReference type="EMBL" id="LNFP01003098">
    <property type="protein sequence ID" value="KUF81853.1"/>
    <property type="molecule type" value="Genomic_DNA"/>
</dbReference>